<feature type="transmembrane region" description="Helical" evidence="2">
    <location>
        <begin position="198"/>
        <end position="219"/>
    </location>
</feature>
<keyword evidence="2" id="KW-1133">Transmembrane helix</keyword>
<dbReference type="RefSeq" id="WP_111323164.1">
    <property type="nucleotide sequence ID" value="NZ_BIFX01000001.1"/>
</dbReference>
<feature type="transmembrane region" description="Helical" evidence="2">
    <location>
        <begin position="43"/>
        <end position="66"/>
    </location>
</feature>
<organism evidence="3 4">
    <name type="scientific">Thermosporothrix hazakensis</name>
    <dbReference type="NCBI Taxonomy" id="644383"/>
    <lineage>
        <taxon>Bacteria</taxon>
        <taxon>Bacillati</taxon>
        <taxon>Chloroflexota</taxon>
        <taxon>Ktedonobacteria</taxon>
        <taxon>Ktedonobacterales</taxon>
        <taxon>Thermosporotrichaceae</taxon>
        <taxon>Thermosporothrix</taxon>
    </lineage>
</organism>
<evidence type="ECO:0000313" key="4">
    <source>
        <dbReference type="Proteomes" id="UP000248806"/>
    </source>
</evidence>
<evidence type="ECO:0000256" key="2">
    <source>
        <dbReference type="SAM" id="Phobius"/>
    </source>
</evidence>
<sequence length="277" mass="31369">MQEQEMQYFEENGREKQHEEREPMPQASSPSEKIDEQRSTSSVWRIIIGAGSVISWLIFLVTWELYQYVAPISPSPGTGTSLFCTSIMLGLFSLFVGLANAPFYPELCSKYLRLRNSFNTRMSILFLSVASWVFFAFNVIVMYGIINVIPYEAGQPKSLLKGLIILSLLLFSGLVLLSNFLAHLTAPTEQRSIKRHTLIFFSCITWSTFLFFLFVLWFFSGLDALILGMLAILFLSIIAFLISGNTFYSRAEKAHRKYPIQHDAGGYAKAHISGKLP</sequence>
<feature type="transmembrane region" description="Helical" evidence="2">
    <location>
        <begin position="225"/>
        <end position="248"/>
    </location>
</feature>
<gene>
    <name evidence="3" type="ORF">EI42_02914</name>
</gene>
<keyword evidence="4" id="KW-1185">Reference proteome</keyword>
<protein>
    <submittedName>
        <fullName evidence="3">Uncharacterized protein</fullName>
    </submittedName>
</protein>
<feature type="transmembrane region" description="Helical" evidence="2">
    <location>
        <begin position="78"/>
        <end position="103"/>
    </location>
</feature>
<comment type="caution">
    <text evidence="3">The sequence shown here is derived from an EMBL/GenBank/DDBJ whole genome shotgun (WGS) entry which is preliminary data.</text>
</comment>
<feature type="transmembrane region" description="Helical" evidence="2">
    <location>
        <begin position="124"/>
        <end position="146"/>
    </location>
</feature>
<dbReference type="AlphaFoldDB" id="A0A326UET9"/>
<name>A0A326UET9_THEHA</name>
<keyword evidence="2" id="KW-0812">Transmembrane</keyword>
<dbReference type="EMBL" id="QKUF01000009">
    <property type="protein sequence ID" value="PZW29193.1"/>
    <property type="molecule type" value="Genomic_DNA"/>
</dbReference>
<evidence type="ECO:0000313" key="3">
    <source>
        <dbReference type="EMBL" id="PZW29193.1"/>
    </source>
</evidence>
<feature type="compositionally biased region" description="Basic and acidic residues" evidence="1">
    <location>
        <begin position="11"/>
        <end position="23"/>
    </location>
</feature>
<evidence type="ECO:0000256" key="1">
    <source>
        <dbReference type="SAM" id="MobiDB-lite"/>
    </source>
</evidence>
<proteinExistence type="predicted"/>
<feature type="region of interest" description="Disordered" evidence="1">
    <location>
        <begin position="1"/>
        <end position="36"/>
    </location>
</feature>
<feature type="transmembrane region" description="Helical" evidence="2">
    <location>
        <begin position="158"/>
        <end position="177"/>
    </location>
</feature>
<reference evidence="3 4" key="1">
    <citation type="submission" date="2018-06" db="EMBL/GenBank/DDBJ databases">
        <title>Genomic Encyclopedia of Archaeal and Bacterial Type Strains, Phase II (KMG-II): from individual species to whole genera.</title>
        <authorList>
            <person name="Goeker M."/>
        </authorList>
    </citation>
    <scope>NUCLEOTIDE SEQUENCE [LARGE SCALE GENOMIC DNA]</scope>
    <source>
        <strain evidence="3 4">ATCC BAA-1881</strain>
    </source>
</reference>
<accession>A0A326UET9</accession>
<keyword evidence="2" id="KW-0472">Membrane</keyword>
<dbReference type="Proteomes" id="UP000248806">
    <property type="component" value="Unassembled WGS sequence"/>
</dbReference>